<proteinExistence type="predicted"/>
<evidence type="ECO:0000313" key="1">
    <source>
        <dbReference type="EMBL" id="KAI3735654.1"/>
    </source>
</evidence>
<sequence length="137" mass="15365">MVSSTDFIPFFNSRSLLPLESLTASFEFDDDHQVHSTAGLPLQVQRWSASPTLSSPSSLASLVTGPPSIPPPHHLSATVSLQLQSRTRICVNLWFFLLLSPVNHHRRPPYCNHTTYQLNGKIAKIEEKEVLIPIMMF</sequence>
<reference evidence="2" key="1">
    <citation type="journal article" date="2022" name="Mol. Ecol. Resour.">
        <title>The genomes of chicory, endive, great burdock and yacon provide insights into Asteraceae palaeo-polyploidization history and plant inulin production.</title>
        <authorList>
            <person name="Fan W."/>
            <person name="Wang S."/>
            <person name="Wang H."/>
            <person name="Wang A."/>
            <person name="Jiang F."/>
            <person name="Liu H."/>
            <person name="Zhao H."/>
            <person name="Xu D."/>
            <person name="Zhang Y."/>
        </authorList>
    </citation>
    <scope>NUCLEOTIDE SEQUENCE [LARGE SCALE GENOMIC DNA]</scope>
    <source>
        <strain evidence="2">cv. Niubang</strain>
    </source>
</reference>
<organism evidence="1 2">
    <name type="scientific">Arctium lappa</name>
    <name type="common">Greater burdock</name>
    <name type="synonym">Lappa major</name>
    <dbReference type="NCBI Taxonomy" id="4217"/>
    <lineage>
        <taxon>Eukaryota</taxon>
        <taxon>Viridiplantae</taxon>
        <taxon>Streptophyta</taxon>
        <taxon>Embryophyta</taxon>
        <taxon>Tracheophyta</taxon>
        <taxon>Spermatophyta</taxon>
        <taxon>Magnoliopsida</taxon>
        <taxon>eudicotyledons</taxon>
        <taxon>Gunneridae</taxon>
        <taxon>Pentapetalae</taxon>
        <taxon>asterids</taxon>
        <taxon>campanulids</taxon>
        <taxon>Asterales</taxon>
        <taxon>Asteraceae</taxon>
        <taxon>Carduoideae</taxon>
        <taxon>Cardueae</taxon>
        <taxon>Arctiinae</taxon>
        <taxon>Arctium</taxon>
    </lineage>
</organism>
<keyword evidence="2" id="KW-1185">Reference proteome</keyword>
<evidence type="ECO:0000313" key="2">
    <source>
        <dbReference type="Proteomes" id="UP001055879"/>
    </source>
</evidence>
<dbReference type="EMBL" id="CM042050">
    <property type="protein sequence ID" value="KAI3735654.1"/>
    <property type="molecule type" value="Genomic_DNA"/>
</dbReference>
<dbReference type="Proteomes" id="UP001055879">
    <property type="component" value="Linkage Group LG04"/>
</dbReference>
<name>A0ACB9CMZ2_ARCLA</name>
<comment type="caution">
    <text evidence="1">The sequence shown here is derived from an EMBL/GenBank/DDBJ whole genome shotgun (WGS) entry which is preliminary data.</text>
</comment>
<reference evidence="1 2" key="2">
    <citation type="journal article" date="2022" name="Mol. Ecol. Resour.">
        <title>The genomes of chicory, endive, great burdock and yacon provide insights into Asteraceae paleo-polyploidization history and plant inulin production.</title>
        <authorList>
            <person name="Fan W."/>
            <person name="Wang S."/>
            <person name="Wang H."/>
            <person name="Wang A."/>
            <person name="Jiang F."/>
            <person name="Liu H."/>
            <person name="Zhao H."/>
            <person name="Xu D."/>
            <person name="Zhang Y."/>
        </authorList>
    </citation>
    <scope>NUCLEOTIDE SEQUENCE [LARGE SCALE GENOMIC DNA]</scope>
    <source>
        <strain evidence="2">cv. Niubang</strain>
    </source>
</reference>
<protein>
    <submittedName>
        <fullName evidence="1">Uncharacterized protein</fullName>
    </submittedName>
</protein>
<gene>
    <name evidence="1" type="ORF">L6452_15162</name>
</gene>
<accession>A0ACB9CMZ2</accession>